<reference evidence="3 4" key="1">
    <citation type="journal article" date="2020" name="Mol. Plant">
        <title>The Chromosome-Based Rubber Tree Genome Provides New Insights into Spurge Genome Evolution and Rubber Biosynthesis.</title>
        <authorList>
            <person name="Liu J."/>
            <person name="Shi C."/>
            <person name="Shi C.C."/>
            <person name="Li W."/>
            <person name="Zhang Q.J."/>
            <person name="Zhang Y."/>
            <person name="Li K."/>
            <person name="Lu H.F."/>
            <person name="Shi C."/>
            <person name="Zhu S.T."/>
            <person name="Xiao Z.Y."/>
            <person name="Nan H."/>
            <person name="Yue Y."/>
            <person name="Zhu X.G."/>
            <person name="Wu Y."/>
            <person name="Hong X.N."/>
            <person name="Fan G.Y."/>
            <person name="Tong Y."/>
            <person name="Zhang D."/>
            <person name="Mao C.L."/>
            <person name="Liu Y.L."/>
            <person name="Hao S.J."/>
            <person name="Liu W.Q."/>
            <person name="Lv M.Q."/>
            <person name="Zhang H.B."/>
            <person name="Liu Y."/>
            <person name="Hu-Tang G.R."/>
            <person name="Wang J.P."/>
            <person name="Wang J.H."/>
            <person name="Sun Y.H."/>
            <person name="Ni S.B."/>
            <person name="Chen W.B."/>
            <person name="Zhang X.C."/>
            <person name="Jiao Y.N."/>
            <person name="Eichler E.E."/>
            <person name="Li G.H."/>
            <person name="Liu X."/>
            <person name="Gao L.Z."/>
        </authorList>
    </citation>
    <scope>NUCLEOTIDE SEQUENCE [LARGE SCALE GENOMIC DNA]</scope>
    <source>
        <strain evidence="4">cv. GT1</strain>
        <tissue evidence="3">Leaf</tissue>
    </source>
</reference>
<dbReference type="SUPFAM" id="SSF50630">
    <property type="entry name" value="Acid proteases"/>
    <property type="match status" value="1"/>
</dbReference>
<dbReference type="InterPro" id="IPR001461">
    <property type="entry name" value="Aspartic_peptidase_A1"/>
</dbReference>
<name>A0A6A6L8Y3_HEVBR</name>
<feature type="domain" description="Xylanase inhibitor N-terminal" evidence="2">
    <location>
        <begin position="1"/>
        <end position="43"/>
    </location>
</feature>
<comment type="similarity">
    <text evidence="1">Belongs to the peptidase A1 family.</text>
</comment>
<dbReference type="Pfam" id="PF14543">
    <property type="entry name" value="TAXi_N"/>
    <property type="match status" value="1"/>
</dbReference>
<gene>
    <name evidence="3" type="ORF">GH714_036077</name>
</gene>
<dbReference type="Gene3D" id="2.40.70.10">
    <property type="entry name" value="Acid Proteases"/>
    <property type="match status" value="1"/>
</dbReference>
<evidence type="ECO:0000256" key="1">
    <source>
        <dbReference type="ARBA" id="ARBA00007447"/>
    </source>
</evidence>
<keyword evidence="4" id="KW-1185">Reference proteome</keyword>
<dbReference type="AlphaFoldDB" id="A0A6A6L8Y3"/>
<dbReference type="PANTHER" id="PTHR47965">
    <property type="entry name" value="ASPARTYL PROTEASE-RELATED"/>
    <property type="match status" value="1"/>
</dbReference>
<organism evidence="3 4">
    <name type="scientific">Hevea brasiliensis</name>
    <name type="common">Para rubber tree</name>
    <name type="synonym">Siphonia brasiliensis</name>
    <dbReference type="NCBI Taxonomy" id="3981"/>
    <lineage>
        <taxon>Eukaryota</taxon>
        <taxon>Viridiplantae</taxon>
        <taxon>Streptophyta</taxon>
        <taxon>Embryophyta</taxon>
        <taxon>Tracheophyta</taxon>
        <taxon>Spermatophyta</taxon>
        <taxon>Magnoliopsida</taxon>
        <taxon>eudicotyledons</taxon>
        <taxon>Gunneridae</taxon>
        <taxon>Pentapetalae</taxon>
        <taxon>rosids</taxon>
        <taxon>fabids</taxon>
        <taxon>Malpighiales</taxon>
        <taxon>Euphorbiaceae</taxon>
        <taxon>Crotonoideae</taxon>
        <taxon>Micrandreae</taxon>
        <taxon>Hevea</taxon>
    </lineage>
</organism>
<dbReference type="InterPro" id="IPR032861">
    <property type="entry name" value="TAXi_N"/>
</dbReference>
<evidence type="ECO:0000259" key="2">
    <source>
        <dbReference type="Pfam" id="PF14543"/>
    </source>
</evidence>
<comment type="caution">
    <text evidence="3">The sequence shown here is derived from an EMBL/GenBank/DDBJ whole genome shotgun (WGS) entry which is preliminary data.</text>
</comment>
<sequence>MVLDTGSELSWLHCKKAQGLNSIFNPATSTTYAEVLCSSPTCRTEPVTLTYPFPVTLRSTVMSSSPTPTLPPLKALSRLKHSVSVPPIGQPQFSGAWTRVSVQIRGRRQDNRANGHEPWVIIIRETNGQDIWMEFDLEKSRIGLAEVRCDIAGQKLGLHK</sequence>
<dbReference type="GO" id="GO:0004190">
    <property type="term" value="F:aspartic-type endopeptidase activity"/>
    <property type="evidence" value="ECO:0007669"/>
    <property type="project" value="InterPro"/>
</dbReference>
<dbReference type="Proteomes" id="UP000467840">
    <property type="component" value="Chromosome 7"/>
</dbReference>
<evidence type="ECO:0000313" key="4">
    <source>
        <dbReference type="Proteomes" id="UP000467840"/>
    </source>
</evidence>
<dbReference type="GO" id="GO:0006508">
    <property type="term" value="P:proteolysis"/>
    <property type="evidence" value="ECO:0007669"/>
    <property type="project" value="InterPro"/>
</dbReference>
<evidence type="ECO:0000313" key="3">
    <source>
        <dbReference type="EMBL" id="KAF2296089.1"/>
    </source>
</evidence>
<dbReference type="InterPro" id="IPR021109">
    <property type="entry name" value="Peptidase_aspartic_dom_sf"/>
</dbReference>
<protein>
    <recommendedName>
        <fullName evidence="2">Xylanase inhibitor N-terminal domain-containing protein</fullName>
    </recommendedName>
</protein>
<dbReference type="EMBL" id="JAAGAX010000013">
    <property type="protein sequence ID" value="KAF2296089.1"/>
    <property type="molecule type" value="Genomic_DNA"/>
</dbReference>
<proteinExistence type="inferred from homology"/>
<dbReference type="PANTHER" id="PTHR47965:SF49">
    <property type="entry name" value="EUKARYOTIC ASPARTYL PROTEASE FAMILY PROTEIN"/>
    <property type="match status" value="1"/>
</dbReference>
<accession>A0A6A6L8Y3</accession>